<keyword evidence="3" id="KW-1185">Reference proteome</keyword>
<keyword evidence="1" id="KW-0812">Transmembrane</keyword>
<accession>A0ABP8U0B6</accession>
<comment type="caution">
    <text evidence="2">The sequence shown here is derived from an EMBL/GenBank/DDBJ whole genome shotgun (WGS) entry which is preliminary data.</text>
</comment>
<dbReference type="Proteomes" id="UP001500212">
    <property type="component" value="Unassembled WGS sequence"/>
</dbReference>
<name>A0ABP8U0B6_9ACTN</name>
<keyword evidence="1" id="KW-0472">Membrane</keyword>
<sequence length="392" mass="42260">MSDEGDGELESRRRHEATAGLWPIGRALTIAGTGAVVGLAAVTVVALAMLGFPHLGAHRALSVGDLLEMLKLVLGTVAGVGALAALVMNYRKQRLAEVAEVREQQRMLHERQRADDDRVRVFNERFATATGQLGHSEPEVRLAGAYAMAGLADDWTDGRQTCIDVLCAYVRMPYESDPGPDAPDAERLVFRRKQKIRHAIIAIITAHLRVDARVSWQGHDFDFTGARFDGGDFSHAQFTGGKVLFSEAEFVRGSRVTFFDTTFAGAKVFFDSARFAGGAVVSFIDATFAGSEVFFVDVWFAPGEVCFARATFVDGMVTFADAAFVDGAVTFVDARFVGGTVSFADASFGNGDIDLRYVASWEVPPAFPHVDLASPPAGLLLPPFTAPCVKEA</sequence>
<organism evidence="2 3">
    <name type="scientific">Actinoallomurus liliacearum</name>
    <dbReference type="NCBI Taxonomy" id="1080073"/>
    <lineage>
        <taxon>Bacteria</taxon>
        <taxon>Bacillati</taxon>
        <taxon>Actinomycetota</taxon>
        <taxon>Actinomycetes</taxon>
        <taxon>Streptosporangiales</taxon>
        <taxon>Thermomonosporaceae</taxon>
        <taxon>Actinoallomurus</taxon>
    </lineage>
</organism>
<gene>
    <name evidence="2" type="ORF">GCM10023195_77670</name>
</gene>
<feature type="transmembrane region" description="Helical" evidence="1">
    <location>
        <begin position="21"/>
        <end position="49"/>
    </location>
</feature>
<feature type="transmembrane region" description="Helical" evidence="1">
    <location>
        <begin position="69"/>
        <end position="88"/>
    </location>
</feature>
<keyword evidence="1" id="KW-1133">Transmembrane helix</keyword>
<dbReference type="EMBL" id="BAABHJ010000039">
    <property type="protein sequence ID" value="GAA4617395.1"/>
    <property type="molecule type" value="Genomic_DNA"/>
</dbReference>
<reference evidence="3" key="1">
    <citation type="journal article" date="2019" name="Int. J. Syst. Evol. Microbiol.">
        <title>The Global Catalogue of Microorganisms (GCM) 10K type strain sequencing project: providing services to taxonomists for standard genome sequencing and annotation.</title>
        <authorList>
            <consortium name="The Broad Institute Genomics Platform"/>
            <consortium name="The Broad Institute Genome Sequencing Center for Infectious Disease"/>
            <person name="Wu L."/>
            <person name="Ma J."/>
        </authorList>
    </citation>
    <scope>NUCLEOTIDE SEQUENCE [LARGE SCALE GENOMIC DNA]</scope>
    <source>
        <strain evidence="3">JCM 17938</strain>
    </source>
</reference>
<evidence type="ECO:0008006" key="4">
    <source>
        <dbReference type="Google" id="ProtNLM"/>
    </source>
</evidence>
<proteinExistence type="predicted"/>
<evidence type="ECO:0000313" key="3">
    <source>
        <dbReference type="Proteomes" id="UP001500212"/>
    </source>
</evidence>
<evidence type="ECO:0000256" key="1">
    <source>
        <dbReference type="SAM" id="Phobius"/>
    </source>
</evidence>
<dbReference type="RefSeq" id="WP_345365624.1">
    <property type="nucleotide sequence ID" value="NZ_BAABHJ010000039.1"/>
</dbReference>
<protein>
    <recommendedName>
        <fullName evidence="4">Pentapeptide repeat-containing protein</fullName>
    </recommendedName>
</protein>
<evidence type="ECO:0000313" key="2">
    <source>
        <dbReference type="EMBL" id="GAA4617395.1"/>
    </source>
</evidence>